<dbReference type="Proteomes" id="UP000095286">
    <property type="component" value="Unplaced"/>
</dbReference>
<name>A0AC35TSX9_9BILA</name>
<evidence type="ECO:0000313" key="1">
    <source>
        <dbReference type="Proteomes" id="UP000095286"/>
    </source>
</evidence>
<reference evidence="2" key="1">
    <citation type="submission" date="2016-11" db="UniProtKB">
        <authorList>
            <consortium name="WormBaseParasite"/>
        </authorList>
    </citation>
    <scope>IDENTIFICATION</scope>
    <source>
        <strain evidence="2">KR3021</strain>
    </source>
</reference>
<proteinExistence type="predicted"/>
<protein>
    <submittedName>
        <fullName evidence="2">Transmembrane protein 70 homolog, mitochondrial</fullName>
    </submittedName>
</protein>
<dbReference type="WBParaSite" id="RSKR_0000354300.1">
    <property type="protein sequence ID" value="RSKR_0000354300.1"/>
    <property type="gene ID" value="RSKR_0000354300"/>
</dbReference>
<sequence length="229" mass="25514">MLSVLSRNIWKSGQLINNKLLFISPRQLSVTSIKLNGQKPPLVPLSSIDPSVLGHSILHLKENGAEATPTDTMKKGVIAAKMFSISSSSLGIIMIPVLTNYLWIAASERPGMMVITILANGFLALLTFTPLLLHFLVKRFVANIYYNHDTKIYTSVHYNFFLRKMAMQFKAEDVKDGMTAPEAKKLYIPLATAFIHGKPLLLSLDKNQYRDVLAFEAMTKNIEIPHGAD</sequence>
<accession>A0AC35TSX9</accession>
<evidence type="ECO:0000313" key="2">
    <source>
        <dbReference type="WBParaSite" id="RSKR_0000354300.1"/>
    </source>
</evidence>
<organism evidence="1 2">
    <name type="scientific">Rhabditophanes sp. KR3021</name>
    <dbReference type="NCBI Taxonomy" id="114890"/>
    <lineage>
        <taxon>Eukaryota</taxon>
        <taxon>Metazoa</taxon>
        <taxon>Ecdysozoa</taxon>
        <taxon>Nematoda</taxon>
        <taxon>Chromadorea</taxon>
        <taxon>Rhabditida</taxon>
        <taxon>Tylenchina</taxon>
        <taxon>Panagrolaimomorpha</taxon>
        <taxon>Strongyloidoidea</taxon>
        <taxon>Alloionematidae</taxon>
        <taxon>Rhabditophanes</taxon>
    </lineage>
</organism>